<evidence type="ECO:0000256" key="2">
    <source>
        <dbReference type="ARBA" id="ARBA00022803"/>
    </source>
</evidence>
<dbReference type="EMBL" id="WWEN01000003">
    <property type="protein sequence ID" value="MYM55502.1"/>
    <property type="molecule type" value="Genomic_DNA"/>
</dbReference>
<dbReference type="SMART" id="SM00028">
    <property type="entry name" value="TPR"/>
    <property type="match status" value="6"/>
</dbReference>
<reference evidence="4 5" key="1">
    <citation type="submission" date="2020-01" db="EMBL/GenBank/DDBJ databases">
        <authorList>
            <person name="Chen S."/>
        </authorList>
    </citation>
    <scope>NUCLEOTIDE SEQUENCE [LARGE SCALE GENOMIC DNA]</scope>
    <source>
        <strain evidence="4 5">GS-10</strain>
    </source>
</reference>
<dbReference type="SUPFAM" id="SSF48452">
    <property type="entry name" value="TPR-like"/>
    <property type="match status" value="1"/>
</dbReference>
<dbReference type="InterPro" id="IPR027417">
    <property type="entry name" value="P-loop_NTPase"/>
</dbReference>
<dbReference type="InterPro" id="IPR051685">
    <property type="entry name" value="Ycf3/AcsC/BcsC/TPR_MFPF"/>
</dbReference>
<dbReference type="Gene3D" id="3.40.50.300">
    <property type="entry name" value="P-loop containing nucleotide triphosphate hydrolases"/>
    <property type="match status" value="1"/>
</dbReference>
<feature type="repeat" description="TPR" evidence="3">
    <location>
        <begin position="39"/>
        <end position="72"/>
    </location>
</feature>
<keyword evidence="5" id="KW-1185">Reference proteome</keyword>
<protein>
    <submittedName>
        <fullName evidence="4">Tetratricopeptide repeat protein</fullName>
    </submittedName>
</protein>
<dbReference type="SUPFAM" id="SSF52540">
    <property type="entry name" value="P-loop containing nucleoside triphosphate hydrolases"/>
    <property type="match status" value="1"/>
</dbReference>
<dbReference type="Pfam" id="PF13181">
    <property type="entry name" value="TPR_8"/>
    <property type="match status" value="1"/>
</dbReference>
<dbReference type="RefSeq" id="WP_160973192.1">
    <property type="nucleotide sequence ID" value="NZ_WWEN01000003.1"/>
</dbReference>
<keyword evidence="2 3" id="KW-0802">TPR repeat</keyword>
<evidence type="ECO:0000256" key="3">
    <source>
        <dbReference type="PROSITE-ProRule" id="PRU00339"/>
    </source>
</evidence>
<dbReference type="Gene3D" id="1.25.40.10">
    <property type="entry name" value="Tetratricopeptide repeat domain"/>
    <property type="match status" value="1"/>
</dbReference>
<dbReference type="Proteomes" id="UP000479043">
    <property type="component" value="Unassembled WGS sequence"/>
</dbReference>
<evidence type="ECO:0000313" key="4">
    <source>
        <dbReference type="EMBL" id="MYM55502.1"/>
    </source>
</evidence>
<gene>
    <name evidence="4" type="ORF">GR167_09300</name>
</gene>
<feature type="repeat" description="TPR" evidence="3">
    <location>
        <begin position="175"/>
        <end position="208"/>
    </location>
</feature>
<feature type="repeat" description="TPR" evidence="3">
    <location>
        <begin position="141"/>
        <end position="174"/>
    </location>
</feature>
<accession>A0A6L8LPE0</accession>
<dbReference type="Pfam" id="PF13432">
    <property type="entry name" value="TPR_16"/>
    <property type="match status" value="1"/>
</dbReference>
<name>A0A6L8LPE0_9RHOB</name>
<organism evidence="4 5">
    <name type="scientific">Thalassovita mangrovi</name>
    <dbReference type="NCBI Taxonomy" id="2692236"/>
    <lineage>
        <taxon>Bacteria</taxon>
        <taxon>Pseudomonadati</taxon>
        <taxon>Pseudomonadota</taxon>
        <taxon>Alphaproteobacteria</taxon>
        <taxon>Rhodobacterales</taxon>
        <taxon>Roseobacteraceae</taxon>
        <taxon>Thalassovita</taxon>
    </lineage>
</organism>
<proteinExistence type="predicted"/>
<comment type="caution">
    <text evidence="4">The sequence shown here is derived from an EMBL/GenBank/DDBJ whole genome shotgun (WGS) entry which is preliminary data.</text>
</comment>
<keyword evidence="1" id="KW-0677">Repeat</keyword>
<evidence type="ECO:0000313" key="5">
    <source>
        <dbReference type="Proteomes" id="UP000479043"/>
    </source>
</evidence>
<sequence length="582" mass="63784">MALNPRADADKILALLNQGQFKQAFKAAKAATKSYPRESFFANLAGTALAQQGNEREAITWFQKALRLNPDNPDAQNNLVQALISIGQPKKALELIGKILPKRPDRPNVLHFKALALMNAGHPDAAMAALDEALSLTPNNARALTLRGMLRADHGDEEGALSDYEAALRLDPKAPDTLTNMSLVLTRLHRMDDAMRAVETALSINPRHLAALQRRAVLLNELGRQSDAVAAYRRLLEAAPGDAEAMMDLSLIAPAQDREALLAEVDAALSHTAKAAPGLPFLALAKAQLLTKLGKGEDAARWFKTGNAALAKQRPFDTAEAEREFDRITDLFQSLPDPADPAEPRPIFILGLPRSGTTLTEQIITSHPGIFGCGELATAGRIVRNLLEADIAPEDLDPAQFAEDYRKTLPPMPENTVAFVDKMPANYRYVGFLLPAFPNAVILHVTRDPRDVALSMWRTFFSSPAMSFTCDQKAMAAQLNLYRRYMDFWGGLYQDRLIDVPYGALVRDIEAMSRKLANTCGVDWLPEMALPEKNTAPVLTASAAQVREGVHARSLGGWEKHQDMLAEFIAGLDPALWPELQD</sequence>
<dbReference type="PANTHER" id="PTHR44943">
    <property type="entry name" value="CELLULOSE SYNTHASE OPERON PROTEIN C"/>
    <property type="match status" value="1"/>
</dbReference>
<dbReference type="Pfam" id="PF14559">
    <property type="entry name" value="TPR_19"/>
    <property type="match status" value="1"/>
</dbReference>
<evidence type="ECO:0000256" key="1">
    <source>
        <dbReference type="ARBA" id="ARBA00022737"/>
    </source>
</evidence>
<dbReference type="PANTHER" id="PTHR44943:SF8">
    <property type="entry name" value="TPR REPEAT-CONTAINING PROTEIN MJ0263"/>
    <property type="match status" value="1"/>
</dbReference>
<dbReference type="InterPro" id="IPR011990">
    <property type="entry name" value="TPR-like_helical_dom_sf"/>
</dbReference>
<dbReference type="InterPro" id="IPR019734">
    <property type="entry name" value="TPR_rpt"/>
</dbReference>
<dbReference type="AlphaFoldDB" id="A0A6L8LPE0"/>
<dbReference type="Pfam" id="PF13469">
    <property type="entry name" value="Sulfotransfer_3"/>
    <property type="match status" value="1"/>
</dbReference>
<dbReference type="PROSITE" id="PS50005">
    <property type="entry name" value="TPR"/>
    <property type="match status" value="3"/>
</dbReference>